<dbReference type="PANTHER" id="PTHR31669">
    <property type="entry name" value="PROTEIN FAR1-RELATED SEQUENCE 10-RELATED"/>
    <property type="match status" value="1"/>
</dbReference>
<dbReference type="Pfam" id="PF04434">
    <property type="entry name" value="SWIM"/>
    <property type="match status" value="1"/>
</dbReference>
<dbReference type="InterPro" id="IPR007527">
    <property type="entry name" value="Znf_SWIM"/>
</dbReference>
<comment type="similarity">
    <text evidence="2">Belongs to the FHY3/FAR1 family.</text>
</comment>
<sequence>MYIERHIFKRSWELLMKEFNLKDEKWFKDIFENKEAWVPVYFNDFPRYGLMKTTSRSESINSFFNTYSETGNFFLNFMMNYDAAIKKQRYTYRELDHKTKGAKYSWRSPRMIEQIAAKGYTSKVFFFEVQKEIYKGGWFCEVIDFGEGDGWEIFKVIHKNQKHEVKATYKVELKYDEKEVSCTCRHFNRFGILCRHAFRLSRDRFDEEDEEVTKLVNEVFLNVKTALDIVRHDKQKLAFLAEKTEIL</sequence>
<dbReference type="AlphaFoldDB" id="A0A9R1XLI0"/>
<name>A0A9R1XLI0_LACSA</name>
<dbReference type="InterPro" id="IPR031052">
    <property type="entry name" value="FHY3/FAR1"/>
</dbReference>
<organism evidence="4 5">
    <name type="scientific">Lactuca sativa</name>
    <name type="common">Garden lettuce</name>
    <dbReference type="NCBI Taxonomy" id="4236"/>
    <lineage>
        <taxon>Eukaryota</taxon>
        <taxon>Viridiplantae</taxon>
        <taxon>Streptophyta</taxon>
        <taxon>Embryophyta</taxon>
        <taxon>Tracheophyta</taxon>
        <taxon>Spermatophyta</taxon>
        <taxon>Magnoliopsida</taxon>
        <taxon>eudicotyledons</taxon>
        <taxon>Gunneridae</taxon>
        <taxon>Pentapetalae</taxon>
        <taxon>asterids</taxon>
        <taxon>campanulids</taxon>
        <taxon>Asterales</taxon>
        <taxon>Asteraceae</taxon>
        <taxon>Cichorioideae</taxon>
        <taxon>Cichorieae</taxon>
        <taxon>Lactucinae</taxon>
        <taxon>Lactuca</taxon>
    </lineage>
</organism>
<dbReference type="GO" id="GO:0005634">
    <property type="term" value="C:nucleus"/>
    <property type="evidence" value="ECO:0007669"/>
    <property type="project" value="UniProtKB-SubCell"/>
</dbReference>
<keyword evidence="2" id="KW-0479">Metal-binding</keyword>
<reference evidence="4 5" key="1">
    <citation type="journal article" date="2017" name="Nat. Commun.">
        <title>Genome assembly with in vitro proximity ligation data and whole-genome triplication in lettuce.</title>
        <authorList>
            <person name="Reyes-Chin-Wo S."/>
            <person name="Wang Z."/>
            <person name="Yang X."/>
            <person name="Kozik A."/>
            <person name="Arikit S."/>
            <person name="Song C."/>
            <person name="Xia L."/>
            <person name="Froenicke L."/>
            <person name="Lavelle D.O."/>
            <person name="Truco M.J."/>
            <person name="Xia R."/>
            <person name="Zhu S."/>
            <person name="Xu C."/>
            <person name="Xu H."/>
            <person name="Xu X."/>
            <person name="Cox K."/>
            <person name="Korf I."/>
            <person name="Meyers B.C."/>
            <person name="Michelmore R.W."/>
        </authorList>
    </citation>
    <scope>NUCLEOTIDE SEQUENCE [LARGE SCALE GENOMIC DNA]</scope>
    <source>
        <strain evidence="5">cv. Salinas</strain>
        <tissue evidence="4">Seedlings</tissue>
    </source>
</reference>
<accession>A0A9R1XLI0</accession>
<evidence type="ECO:0000256" key="1">
    <source>
        <dbReference type="PROSITE-ProRule" id="PRU00325"/>
    </source>
</evidence>
<evidence type="ECO:0000256" key="2">
    <source>
        <dbReference type="RuleBase" id="RU367018"/>
    </source>
</evidence>
<gene>
    <name evidence="4" type="ORF">LSAT_V11C300128910</name>
</gene>
<comment type="subcellular location">
    <subcellularLocation>
        <location evidence="2">Nucleus</location>
    </subcellularLocation>
</comment>
<evidence type="ECO:0000259" key="3">
    <source>
        <dbReference type="PROSITE" id="PS50966"/>
    </source>
</evidence>
<keyword evidence="2" id="KW-0539">Nucleus</keyword>
<dbReference type="PANTHER" id="PTHR31669:SF306">
    <property type="entry name" value="PROTEIN FAR1-RELATED SEQUENCE"/>
    <property type="match status" value="1"/>
</dbReference>
<protein>
    <recommendedName>
        <fullName evidence="2">Protein FAR1-RELATED SEQUENCE</fullName>
    </recommendedName>
</protein>
<dbReference type="GO" id="GO:0008270">
    <property type="term" value="F:zinc ion binding"/>
    <property type="evidence" value="ECO:0007669"/>
    <property type="project" value="UniProtKB-UniRule"/>
</dbReference>
<dbReference type="GO" id="GO:0006355">
    <property type="term" value="P:regulation of DNA-templated transcription"/>
    <property type="evidence" value="ECO:0007669"/>
    <property type="project" value="UniProtKB-UniRule"/>
</dbReference>
<proteinExistence type="inferred from homology"/>
<feature type="domain" description="SWIM-type" evidence="3">
    <location>
        <begin position="169"/>
        <end position="205"/>
    </location>
</feature>
<dbReference type="Proteomes" id="UP000235145">
    <property type="component" value="Unassembled WGS sequence"/>
</dbReference>
<evidence type="ECO:0000313" key="4">
    <source>
        <dbReference type="EMBL" id="KAJ0217284.1"/>
    </source>
</evidence>
<keyword evidence="5" id="KW-1185">Reference proteome</keyword>
<evidence type="ECO:0000313" key="5">
    <source>
        <dbReference type="Proteomes" id="UP000235145"/>
    </source>
</evidence>
<comment type="caution">
    <text evidence="4">The sequence shown here is derived from an EMBL/GenBank/DDBJ whole genome shotgun (WGS) entry which is preliminary data.</text>
</comment>
<keyword evidence="1 2" id="KW-0863">Zinc-finger</keyword>
<keyword evidence="2" id="KW-0862">Zinc</keyword>
<comment type="function">
    <text evidence="2">Putative transcription activator involved in regulating light control of development.</text>
</comment>
<dbReference type="EMBL" id="NBSK02000003">
    <property type="protein sequence ID" value="KAJ0217284.1"/>
    <property type="molecule type" value="Genomic_DNA"/>
</dbReference>
<dbReference type="PROSITE" id="PS50966">
    <property type="entry name" value="ZF_SWIM"/>
    <property type="match status" value="1"/>
</dbReference>